<evidence type="ECO:0000259" key="10">
    <source>
        <dbReference type="PROSITE" id="PS51194"/>
    </source>
</evidence>
<evidence type="ECO:0000256" key="6">
    <source>
        <dbReference type="PROSITE-ProRule" id="PRU00552"/>
    </source>
</evidence>
<dbReference type="InterPro" id="IPR011545">
    <property type="entry name" value="DEAD/DEAH_box_helicase_dom"/>
</dbReference>
<feature type="compositionally biased region" description="Basic residues" evidence="8">
    <location>
        <begin position="442"/>
        <end position="455"/>
    </location>
</feature>
<evidence type="ECO:0000259" key="11">
    <source>
        <dbReference type="PROSITE" id="PS51195"/>
    </source>
</evidence>
<dbReference type="PROSITE" id="PS51194">
    <property type="entry name" value="HELICASE_CTER"/>
    <property type="match status" value="1"/>
</dbReference>
<evidence type="ECO:0000256" key="1">
    <source>
        <dbReference type="ARBA" id="ARBA00022741"/>
    </source>
</evidence>
<reference evidence="12 13" key="1">
    <citation type="journal article" date="2019" name="ISME J.">
        <title>Genome analyses of uncultured TG2/ZB3 bacteria in 'Margulisbacteria' specifically attached to ectosymbiotic spirochetes of protists in the termite gut.</title>
        <authorList>
            <person name="Utami Y.D."/>
            <person name="Kuwahara H."/>
            <person name="Igai K."/>
            <person name="Murakami T."/>
            <person name="Sugaya K."/>
            <person name="Morikawa T."/>
            <person name="Nagura Y."/>
            <person name="Yuki M."/>
            <person name="Deevong P."/>
            <person name="Inoue T."/>
            <person name="Kihara K."/>
            <person name="Lo N."/>
            <person name="Yamada A."/>
            <person name="Ohkuma M."/>
            <person name="Hongoh Y."/>
        </authorList>
    </citation>
    <scope>NUCLEOTIDE SEQUENCE [LARGE SCALE GENOMIC DNA]</scope>
    <source>
        <strain evidence="12">NkOx7-02</strain>
    </source>
</reference>
<evidence type="ECO:0000313" key="13">
    <source>
        <dbReference type="Proteomes" id="UP000275925"/>
    </source>
</evidence>
<dbReference type="GO" id="GO:0005829">
    <property type="term" value="C:cytosol"/>
    <property type="evidence" value="ECO:0007669"/>
    <property type="project" value="TreeGrafter"/>
</dbReference>
<evidence type="ECO:0000256" key="4">
    <source>
        <dbReference type="ARBA" id="ARBA00022840"/>
    </source>
</evidence>
<dbReference type="EMBL" id="BGZO01000006">
    <property type="protein sequence ID" value="GBR75690.1"/>
    <property type="molecule type" value="Genomic_DNA"/>
</dbReference>
<dbReference type="InterPro" id="IPR014014">
    <property type="entry name" value="RNA_helicase_DEAD_Q_motif"/>
</dbReference>
<dbReference type="PROSITE" id="PS51192">
    <property type="entry name" value="HELICASE_ATP_BIND_1"/>
    <property type="match status" value="1"/>
</dbReference>
<accession>A0A388TF70</accession>
<gene>
    <name evidence="12" type="ORF">NO2_0340</name>
</gene>
<feature type="short sequence motif" description="Q motif" evidence="6">
    <location>
        <begin position="1"/>
        <end position="29"/>
    </location>
</feature>
<dbReference type="GO" id="GO:0016787">
    <property type="term" value="F:hydrolase activity"/>
    <property type="evidence" value="ECO:0007669"/>
    <property type="project" value="UniProtKB-KW"/>
</dbReference>
<name>A0A388TF70_9BACT</name>
<dbReference type="GO" id="GO:0003676">
    <property type="term" value="F:nucleic acid binding"/>
    <property type="evidence" value="ECO:0007669"/>
    <property type="project" value="InterPro"/>
</dbReference>
<dbReference type="InterPro" id="IPR027417">
    <property type="entry name" value="P-loop_NTPase"/>
</dbReference>
<dbReference type="InterPro" id="IPR014001">
    <property type="entry name" value="Helicase_ATP-bd"/>
</dbReference>
<dbReference type="PANTHER" id="PTHR47959">
    <property type="entry name" value="ATP-DEPENDENT RNA HELICASE RHLE-RELATED"/>
    <property type="match status" value="1"/>
</dbReference>
<sequence>MTFSDLSLNPTLLSVLDANKWITPTPIQARAVPLALQGKDILGIAQTGTGKTLAFGLPIVQTLSASSGNALILVPTRELAQQVADTLHLICRPFHMHTCLLIGGASMNLQLQNLRKQPRVVIATPGRLIDHLQQGTIRLHNVRFLVLDEADRMLDMGFKPQIEKILEAVPTQRQTMLFSATMPPAIRQITRKYMQVPETVEVAPAGTAAQTVEQSLYLVRRDQKKNVLAKLLDESSGSVLVFVRTKRLAAQLTKALHKNYPVAEIHSDRSQYQRQTAIDGFRSGKYRILIATDIAARGIDVKDIQLVINYDLPDEAESYIHRIGRTGRAGQTGQAVSLATPDQGRLVRDIERLLKKSINIVKHSGEEVLRFDGTAVRADRPPNPRHNRRGSLKTHGFRKLEKYEPPPAKEKFPERRRSDRASQDKPLYSQDSSDTGNYFTRAKPRGFRNPFRRRK</sequence>
<evidence type="ECO:0000313" key="12">
    <source>
        <dbReference type="EMBL" id="GBR75690.1"/>
    </source>
</evidence>
<dbReference type="InterPro" id="IPR050079">
    <property type="entry name" value="DEAD_box_RNA_helicase"/>
</dbReference>
<feature type="region of interest" description="Disordered" evidence="8">
    <location>
        <begin position="373"/>
        <end position="455"/>
    </location>
</feature>
<comment type="caution">
    <text evidence="12">The sequence shown here is derived from an EMBL/GenBank/DDBJ whole genome shotgun (WGS) entry which is preliminary data.</text>
</comment>
<dbReference type="SUPFAM" id="SSF52540">
    <property type="entry name" value="P-loop containing nucleoside triphosphate hydrolases"/>
    <property type="match status" value="1"/>
</dbReference>
<dbReference type="Proteomes" id="UP000275925">
    <property type="component" value="Unassembled WGS sequence"/>
</dbReference>
<evidence type="ECO:0000256" key="8">
    <source>
        <dbReference type="SAM" id="MobiDB-lite"/>
    </source>
</evidence>
<dbReference type="GO" id="GO:0003724">
    <property type="term" value="F:RNA helicase activity"/>
    <property type="evidence" value="ECO:0007669"/>
    <property type="project" value="InterPro"/>
</dbReference>
<feature type="compositionally biased region" description="Polar residues" evidence="8">
    <location>
        <begin position="429"/>
        <end position="438"/>
    </location>
</feature>
<evidence type="ECO:0000256" key="3">
    <source>
        <dbReference type="ARBA" id="ARBA00022806"/>
    </source>
</evidence>
<dbReference type="Gene3D" id="3.40.50.300">
    <property type="entry name" value="P-loop containing nucleotide triphosphate hydrolases"/>
    <property type="match status" value="2"/>
</dbReference>
<dbReference type="Pfam" id="PF00271">
    <property type="entry name" value="Helicase_C"/>
    <property type="match status" value="1"/>
</dbReference>
<organism evidence="12 13">
    <name type="scientific">Candidatus Termititenax persephonae</name>
    <dbReference type="NCBI Taxonomy" id="2218525"/>
    <lineage>
        <taxon>Bacteria</taxon>
        <taxon>Bacillati</taxon>
        <taxon>Candidatus Margulisiibacteriota</taxon>
        <taxon>Candidatus Termititenacia</taxon>
        <taxon>Candidatus Termititenacales</taxon>
        <taxon>Candidatus Termititenacaceae</taxon>
        <taxon>Candidatus Termititenax</taxon>
    </lineage>
</organism>
<dbReference type="CDD" id="cd18787">
    <property type="entry name" value="SF2_C_DEAD"/>
    <property type="match status" value="1"/>
</dbReference>
<protein>
    <submittedName>
        <fullName evidence="12">Superfamily II DNA and RNA helicases</fullName>
    </submittedName>
</protein>
<feature type="domain" description="Helicase C-terminal" evidence="10">
    <location>
        <begin position="223"/>
        <end position="369"/>
    </location>
</feature>
<dbReference type="PROSITE" id="PS51195">
    <property type="entry name" value="Q_MOTIF"/>
    <property type="match status" value="1"/>
</dbReference>
<dbReference type="InterPro" id="IPR044742">
    <property type="entry name" value="DEAD/DEAH_RhlB"/>
</dbReference>
<evidence type="ECO:0000256" key="7">
    <source>
        <dbReference type="RuleBase" id="RU000492"/>
    </source>
</evidence>
<feature type="domain" description="DEAD-box RNA helicase Q" evidence="11">
    <location>
        <begin position="1"/>
        <end position="29"/>
    </location>
</feature>
<feature type="domain" description="Helicase ATP-binding" evidence="9">
    <location>
        <begin position="32"/>
        <end position="200"/>
    </location>
</feature>
<dbReference type="AlphaFoldDB" id="A0A388TF70"/>
<proteinExistence type="inferred from homology"/>
<dbReference type="Pfam" id="PF00270">
    <property type="entry name" value="DEAD"/>
    <property type="match status" value="1"/>
</dbReference>
<evidence type="ECO:0000259" key="9">
    <source>
        <dbReference type="PROSITE" id="PS51192"/>
    </source>
</evidence>
<evidence type="ECO:0000256" key="5">
    <source>
        <dbReference type="ARBA" id="ARBA00038437"/>
    </source>
</evidence>
<dbReference type="GO" id="GO:0005524">
    <property type="term" value="F:ATP binding"/>
    <property type="evidence" value="ECO:0007669"/>
    <property type="project" value="UniProtKB-KW"/>
</dbReference>
<feature type="compositionally biased region" description="Basic and acidic residues" evidence="8">
    <location>
        <begin position="398"/>
        <end position="423"/>
    </location>
</feature>
<dbReference type="InterPro" id="IPR001650">
    <property type="entry name" value="Helicase_C-like"/>
</dbReference>
<feature type="compositionally biased region" description="Basic residues" evidence="8">
    <location>
        <begin position="383"/>
        <end position="397"/>
    </location>
</feature>
<keyword evidence="4 7" id="KW-0067">ATP-binding</keyword>
<dbReference type="PROSITE" id="PS00039">
    <property type="entry name" value="DEAD_ATP_HELICASE"/>
    <property type="match status" value="1"/>
</dbReference>
<keyword evidence="13" id="KW-1185">Reference proteome</keyword>
<dbReference type="CDD" id="cd00268">
    <property type="entry name" value="DEADc"/>
    <property type="match status" value="1"/>
</dbReference>
<evidence type="ECO:0000256" key="2">
    <source>
        <dbReference type="ARBA" id="ARBA00022801"/>
    </source>
</evidence>
<dbReference type="SMART" id="SM00490">
    <property type="entry name" value="HELICc"/>
    <property type="match status" value="1"/>
</dbReference>
<keyword evidence="3 7" id="KW-0347">Helicase</keyword>
<dbReference type="InterPro" id="IPR000629">
    <property type="entry name" value="RNA-helicase_DEAD-box_CS"/>
</dbReference>
<dbReference type="SMART" id="SM00487">
    <property type="entry name" value="DEXDc"/>
    <property type="match status" value="1"/>
</dbReference>
<keyword evidence="1 7" id="KW-0547">Nucleotide-binding</keyword>
<comment type="similarity">
    <text evidence="5 7">Belongs to the DEAD box helicase family.</text>
</comment>
<keyword evidence="2 7" id="KW-0378">Hydrolase</keyword>
<dbReference type="PANTHER" id="PTHR47959:SF13">
    <property type="entry name" value="ATP-DEPENDENT RNA HELICASE RHLE"/>
    <property type="match status" value="1"/>
</dbReference>